<evidence type="ECO:0000256" key="1">
    <source>
        <dbReference type="ARBA" id="ARBA00022593"/>
    </source>
</evidence>
<evidence type="ECO:0000313" key="6">
    <source>
        <dbReference type="Proteomes" id="UP000559027"/>
    </source>
</evidence>
<dbReference type="EMBL" id="JAACJO010000007">
    <property type="protein sequence ID" value="KAF5356340.1"/>
    <property type="molecule type" value="Genomic_DNA"/>
</dbReference>
<keyword evidence="6" id="KW-1185">Reference proteome</keyword>
<evidence type="ECO:0000256" key="3">
    <source>
        <dbReference type="ARBA" id="ARBA00023140"/>
    </source>
</evidence>
<proteinExistence type="predicted"/>
<gene>
    <name evidence="5" type="ORF">D9756_003874</name>
</gene>
<dbReference type="GO" id="GO:0005778">
    <property type="term" value="C:peroxisomal membrane"/>
    <property type="evidence" value="ECO:0007669"/>
    <property type="project" value="UniProtKB-SubCell"/>
</dbReference>
<dbReference type="Proteomes" id="UP000559027">
    <property type="component" value="Unassembled WGS sequence"/>
</dbReference>
<dbReference type="GO" id="GO:0016559">
    <property type="term" value="P:peroxisome fission"/>
    <property type="evidence" value="ECO:0007669"/>
    <property type="project" value="InterPro"/>
</dbReference>
<sequence>MASIASQVVFHPVVSQSLKYGGTTLGRDKTYRTVQYFARFYAWYLLGKGNKDEAARWAGLRAHLGLARKLMRLGKPMEHLQAALKASFAPGPFAEAITTVARQIGYFGYLTYDALVWANTIKFIKLDPQTAQRIAKRSFQLWFAGILFSLINGALKTARLFKEEKALQESAPWGEKDLGEEAAREAKLNAVKSTRAATRQQFVIDMCDVWIPATGAGVLNINEGALGILGLISSLLGAKAQWIAVNGKK</sequence>
<evidence type="ECO:0008006" key="7">
    <source>
        <dbReference type="Google" id="ProtNLM"/>
    </source>
</evidence>
<organism evidence="5 6">
    <name type="scientific">Leucocoprinus leucothites</name>
    <dbReference type="NCBI Taxonomy" id="201217"/>
    <lineage>
        <taxon>Eukaryota</taxon>
        <taxon>Fungi</taxon>
        <taxon>Dikarya</taxon>
        <taxon>Basidiomycota</taxon>
        <taxon>Agaricomycotina</taxon>
        <taxon>Agaricomycetes</taxon>
        <taxon>Agaricomycetidae</taxon>
        <taxon>Agaricales</taxon>
        <taxon>Agaricineae</taxon>
        <taxon>Agaricaceae</taxon>
        <taxon>Leucocoprinus</taxon>
    </lineage>
</organism>
<dbReference type="InterPro" id="IPR008733">
    <property type="entry name" value="PEX11"/>
</dbReference>
<evidence type="ECO:0000256" key="4">
    <source>
        <dbReference type="ARBA" id="ARBA00046271"/>
    </source>
</evidence>
<keyword evidence="2" id="KW-0472">Membrane</keyword>
<comment type="subcellular location">
    <subcellularLocation>
        <location evidence="4">Peroxisome membrane</location>
    </subcellularLocation>
</comment>
<dbReference type="Pfam" id="PF05648">
    <property type="entry name" value="PEX11"/>
    <property type="match status" value="1"/>
</dbReference>
<accession>A0A8H5G100</accession>
<evidence type="ECO:0000313" key="5">
    <source>
        <dbReference type="EMBL" id="KAF5356340.1"/>
    </source>
</evidence>
<keyword evidence="3" id="KW-0576">Peroxisome</keyword>
<dbReference type="AlphaFoldDB" id="A0A8H5G100"/>
<comment type="caution">
    <text evidence="5">The sequence shown here is derived from an EMBL/GenBank/DDBJ whole genome shotgun (WGS) entry which is preliminary data.</text>
</comment>
<dbReference type="OrthoDB" id="411017at2759"/>
<reference evidence="5 6" key="1">
    <citation type="journal article" date="2020" name="ISME J.">
        <title>Uncovering the hidden diversity of litter-decomposition mechanisms in mushroom-forming fungi.</title>
        <authorList>
            <person name="Floudas D."/>
            <person name="Bentzer J."/>
            <person name="Ahren D."/>
            <person name="Johansson T."/>
            <person name="Persson P."/>
            <person name="Tunlid A."/>
        </authorList>
    </citation>
    <scope>NUCLEOTIDE SEQUENCE [LARGE SCALE GENOMIC DNA]</scope>
    <source>
        <strain evidence="5 6">CBS 146.42</strain>
    </source>
</reference>
<dbReference type="PANTHER" id="PTHR12652:SF50">
    <property type="entry name" value="PEROXIN 11"/>
    <property type="match status" value="1"/>
</dbReference>
<keyword evidence="1" id="KW-0962">Peroxisome biogenesis</keyword>
<name>A0A8H5G100_9AGAR</name>
<protein>
    <recommendedName>
        <fullName evidence="7">Peroxisomal biogenesis factor 11</fullName>
    </recommendedName>
</protein>
<dbReference type="PANTHER" id="PTHR12652">
    <property type="entry name" value="PEROXISOMAL BIOGENESIS FACTOR 11"/>
    <property type="match status" value="1"/>
</dbReference>
<evidence type="ECO:0000256" key="2">
    <source>
        <dbReference type="ARBA" id="ARBA00023136"/>
    </source>
</evidence>